<dbReference type="InterPro" id="IPR041583">
    <property type="entry name" value="TetR_C_31"/>
</dbReference>
<dbReference type="Gene3D" id="1.10.357.10">
    <property type="entry name" value="Tetracycline Repressor, domain 2"/>
    <property type="match status" value="2"/>
</dbReference>
<dbReference type="EMBL" id="JBHSXS010000006">
    <property type="protein sequence ID" value="MFC6880995.1"/>
    <property type="molecule type" value="Genomic_DNA"/>
</dbReference>
<dbReference type="Pfam" id="PF17940">
    <property type="entry name" value="TetR_C_31"/>
    <property type="match status" value="1"/>
</dbReference>
<evidence type="ECO:0000313" key="3">
    <source>
        <dbReference type="EMBL" id="MFC6880995.1"/>
    </source>
</evidence>
<organism evidence="3 4">
    <name type="scientific">Actinomadura yumaensis</name>
    <dbReference type="NCBI Taxonomy" id="111807"/>
    <lineage>
        <taxon>Bacteria</taxon>
        <taxon>Bacillati</taxon>
        <taxon>Actinomycetota</taxon>
        <taxon>Actinomycetes</taxon>
        <taxon>Streptosporangiales</taxon>
        <taxon>Thermomonosporaceae</taxon>
        <taxon>Actinomadura</taxon>
    </lineage>
</organism>
<reference evidence="4" key="1">
    <citation type="journal article" date="2019" name="Int. J. Syst. Evol. Microbiol.">
        <title>The Global Catalogue of Microorganisms (GCM) 10K type strain sequencing project: providing services to taxonomists for standard genome sequencing and annotation.</title>
        <authorList>
            <consortium name="The Broad Institute Genomics Platform"/>
            <consortium name="The Broad Institute Genome Sequencing Center for Infectious Disease"/>
            <person name="Wu L."/>
            <person name="Ma J."/>
        </authorList>
    </citation>
    <scope>NUCLEOTIDE SEQUENCE [LARGE SCALE GENOMIC DNA]</scope>
    <source>
        <strain evidence="4">JCM 3369</strain>
    </source>
</reference>
<gene>
    <name evidence="3" type="ORF">ACFQKB_14605</name>
</gene>
<keyword evidence="4" id="KW-1185">Reference proteome</keyword>
<evidence type="ECO:0000256" key="1">
    <source>
        <dbReference type="SAM" id="MobiDB-lite"/>
    </source>
</evidence>
<dbReference type="InterPro" id="IPR052258">
    <property type="entry name" value="Diverse_Func_Domain-Protein"/>
</dbReference>
<dbReference type="InterPro" id="IPR036271">
    <property type="entry name" value="Tet_transcr_reg_TetR-rel_C_sf"/>
</dbReference>
<name>A0ABW2CJ52_9ACTN</name>
<feature type="compositionally biased region" description="Gly residues" evidence="1">
    <location>
        <begin position="122"/>
        <end position="140"/>
    </location>
</feature>
<dbReference type="RefSeq" id="WP_378048338.1">
    <property type="nucleotide sequence ID" value="NZ_JBHSXE010000001.1"/>
</dbReference>
<proteinExistence type="predicted"/>
<accession>A0ABW2CJ52</accession>
<dbReference type="PANTHER" id="PTHR37612">
    <property type="entry name" value="FIBROIN HEAVY CHAIN FIB-H LIKE PROTEIN"/>
    <property type="match status" value="1"/>
</dbReference>
<protein>
    <recommendedName>
        <fullName evidence="2">Tetracyclin repressor-like C-terminal group 31 domain-containing protein</fullName>
    </recommendedName>
</protein>
<dbReference type="Proteomes" id="UP001596380">
    <property type="component" value="Unassembled WGS sequence"/>
</dbReference>
<dbReference type="SUPFAM" id="SSF46689">
    <property type="entry name" value="Homeodomain-like"/>
    <property type="match status" value="1"/>
</dbReference>
<dbReference type="InterPro" id="IPR009057">
    <property type="entry name" value="Homeodomain-like_sf"/>
</dbReference>
<sequence>MISSRAELVAEAAITLLAERGMRGLTHRAVDEAAGLPTGSTSNLARTRAALLELALVRLTELEERHFAALDDLVLGQDSAAGTVTHAGTAPHAATGAGAGAAADSGPRSTDTGTGDDDETGSGTGTGAGAHAGAGSGGRSGTSSDLAAAGGGAGAGIGRSGTDTGPGARSGLAAGAGAGVRAGTGAGAGVGDASNLHSGGGKGLGGGTGAGHPVGLRRPMPVAEVAELAARLVHAELREDRRRTLARYELALEATRRPELRALYDARGRHFRRTAVALLAAAGSNDPERHGDRLVAFAEGLMFYALAGAGAEPGLDDLRTAVRDFLNGVLR</sequence>
<evidence type="ECO:0000259" key="2">
    <source>
        <dbReference type="Pfam" id="PF17940"/>
    </source>
</evidence>
<comment type="caution">
    <text evidence="3">The sequence shown here is derived from an EMBL/GenBank/DDBJ whole genome shotgun (WGS) entry which is preliminary data.</text>
</comment>
<dbReference type="SUPFAM" id="SSF48498">
    <property type="entry name" value="Tetracyclin repressor-like, C-terminal domain"/>
    <property type="match status" value="1"/>
</dbReference>
<feature type="region of interest" description="Disordered" evidence="1">
    <location>
        <begin position="88"/>
        <end position="170"/>
    </location>
</feature>
<dbReference type="PANTHER" id="PTHR37612:SF20">
    <property type="entry name" value="PER-HEXAMER REPEAT PROTEIN 5-RELATED"/>
    <property type="match status" value="1"/>
</dbReference>
<evidence type="ECO:0000313" key="4">
    <source>
        <dbReference type="Proteomes" id="UP001596380"/>
    </source>
</evidence>
<feature type="compositionally biased region" description="Gly residues" evidence="1">
    <location>
        <begin position="149"/>
        <end position="159"/>
    </location>
</feature>
<feature type="domain" description="Tetracyclin repressor-like C-terminal group 31" evidence="2">
    <location>
        <begin position="222"/>
        <end position="328"/>
    </location>
</feature>
<feature type="compositionally biased region" description="Low complexity" evidence="1">
    <location>
        <begin position="88"/>
        <end position="113"/>
    </location>
</feature>